<dbReference type="Gene3D" id="3.40.50.1820">
    <property type="entry name" value="alpha/beta hydrolase"/>
    <property type="match status" value="1"/>
</dbReference>
<dbReference type="RefSeq" id="WP_194930566.1">
    <property type="nucleotide sequence ID" value="NZ_JADLZT010000004.1"/>
</dbReference>
<accession>A0ABS0B589</accession>
<protein>
    <submittedName>
        <fullName evidence="4">PHB depolymerase family esterase</fullName>
    </submittedName>
</protein>
<evidence type="ECO:0000256" key="2">
    <source>
        <dbReference type="ARBA" id="ARBA00022801"/>
    </source>
</evidence>
<evidence type="ECO:0000313" key="5">
    <source>
        <dbReference type="Proteomes" id="UP001429984"/>
    </source>
</evidence>
<evidence type="ECO:0000256" key="3">
    <source>
        <dbReference type="SAM" id="SignalP"/>
    </source>
</evidence>
<organism evidence="4 5">
    <name type="scientific">Lysobacter niastensis</name>
    <dbReference type="NCBI Taxonomy" id="380629"/>
    <lineage>
        <taxon>Bacteria</taxon>
        <taxon>Pseudomonadati</taxon>
        <taxon>Pseudomonadota</taxon>
        <taxon>Gammaproteobacteria</taxon>
        <taxon>Lysobacterales</taxon>
        <taxon>Lysobacteraceae</taxon>
        <taxon>Lysobacter</taxon>
    </lineage>
</organism>
<gene>
    <name evidence="4" type="ORF">IU514_07935</name>
</gene>
<feature type="chain" id="PRO_5046579985" evidence="3">
    <location>
        <begin position="22"/>
        <end position="318"/>
    </location>
</feature>
<keyword evidence="2" id="KW-0378">Hydrolase</keyword>
<sequence length="318" mass="34238">MKLRSVFMALACAAFSASACAQATLTEDTGFGTNPGQLRMFHYVPADLPAGAPLVVVAHGCMQTAQGIADTSGWTTLADRHKVALVFPQTSKENEPFAGCFRTWLPEHQAREAGEPLSVRQMVERMRKRFKVSASRTYITGMSSGGHLTNVMLATYPDVFAAGAPQSSFPYKCAMAFDQLAPCAKGERDYTARQWGDLARSGHPGYRGPWPKVQIWHGSADPVIQFPGQRQQVLQWTDVHGIDAVADKDDELLGRARSSYDATSGGTVVQTITVQGMGHAVAIDPGTGAQQCGTTGPYAADVDICAAYWIGRFFGVVE</sequence>
<evidence type="ECO:0000256" key="1">
    <source>
        <dbReference type="ARBA" id="ARBA00022729"/>
    </source>
</evidence>
<keyword evidence="5" id="KW-1185">Reference proteome</keyword>
<dbReference type="PANTHER" id="PTHR43037:SF1">
    <property type="entry name" value="BLL1128 PROTEIN"/>
    <property type="match status" value="1"/>
</dbReference>
<dbReference type="InterPro" id="IPR029058">
    <property type="entry name" value="AB_hydrolase_fold"/>
</dbReference>
<name>A0ABS0B589_9GAMM</name>
<dbReference type="SUPFAM" id="SSF53474">
    <property type="entry name" value="alpha/beta-Hydrolases"/>
    <property type="match status" value="2"/>
</dbReference>
<comment type="caution">
    <text evidence="4">The sequence shown here is derived from an EMBL/GenBank/DDBJ whole genome shotgun (WGS) entry which is preliminary data.</text>
</comment>
<feature type="signal peptide" evidence="3">
    <location>
        <begin position="1"/>
        <end position="21"/>
    </location>
</feature>
<dbReference type="Proteomes" id="UP001429984">
    <property type="component" value="Unassembled WGS sequence"/>
</dbReference>
<dbReference type="PANTHER" id="PTHR43037">
    <property type="entry name" value="UNNAMED PRODUCT-RELATED"/>
    <property type="match status" value="1"/>
</dbReference>
<reference evidence="4 5" key="1">
    <citation type="submission" date="2020-11" db="EMBL/GenBank/DDBJ databases">
        <title>Draft Genome Sequence and Secondary Metabolite Biosynthetic Potential of the Lysobacter niastensis Type strain DSM 18481.</title>
        <authorList>
            <person name="Turrini P."/>
            <person name="Artuso I."/>
            <person name="Tescari M."/>
            <person name="Lugli G.A."/>
            <person name="Frangipani E."/>
            <person name="Ventura M."/>
            <person name="Visca P."/>
        </authorList>
    </citation>
    <scope>NUCLEOTIDE SEQUENCE [LARGE SCALE GENOMIC DNA]</scope>
    <source>
        <strain evidence="4 5">DSM 18481</strain>
    </source>
</reference>
<dbReference type="NCBIfam" id="TIGR01840">
    <property type="entry name" value="esterase_phb"/>
    <property type="match status" value="1"/>
</dbReference>
<dbReference type="EMBL" id="JADLZT010000004">
    <property type="protein sequence ID" value="MBF6023956.1"/>
    <property type="molecule type" value="Genomic_DNA"/>
</dbReference>
<dbReference type="PROSITE" id="PS51257">
    <property type="entry name" value="PROKAR_LIPOPROTEIN"/>
    <property type="match status" value="1"/>
</dbReference>
<dbReference type="InterPro" id="IPR010126">
    <property type="entry name" value="Esterase_phb"/>
</dbReference>
<proteinExistence type="predicted"/>
<evidence type="ECO:0000313" key="4">
    <source>
        <dbReference type="EMBL" id="MBF6023956.1"/>
    </source>
</evidence>
<dbReference type="Pfam" id="PF10503">
    <property type="entry name" value="Esterase_PHB"/>
    <property type="match status" value="1"/>
</dbReference>
<keyword evidence="1 3" id="KW-0732">Signal</keyword>
<dbReference type="InterPro" id="IPR050955">
    <property type="entry name" value="Plant_Biomass_Hydrol_Est"/>
</dbReference>